<dbReference type="Pfam" id="PF04046">
    <property type="entry name" value="PSP"/>
    <property type="match status" value="1"/>
</dbReference>
<feature type="region of interest" description="Disordered" evidence="6">
    <location>
        <begin position="501"/>
        <end position="553"/>
    </location>
</feature>
<feature type="compositionally biased region" description="Low complexity" evidence="6">
    <location>
        <begin position="384"/>
        <end position="424"/>
    </location>
</feature>
<feature type="domain" description="SAP" evidence="7">
    <location>
        <begin position="340"/>
        <end position="374"/>
    </location>
</feature>
<dbReference type="Gene3D" id="1.50.40.10">
    <property type="entry name" value="Mitochondrial carrier domain"/>
    <property type="match status" value="2"/>
</dbReference>
<dbReference type="InterPro" id="IPR006568">
    <property type="entry name" value="PSP_pro-rich"/>
</dbReference>
<dbReference type="PROSITE" id="PS50920">
    <property type="entry name" value="SOLCAR"/>
    <property type="match status" value="2"/>
</dbReference>
<evidence type="ECO:0000256" key="6">
    <source>
        <dbReference type="SAM" id="MobiDB-lite"/>
    </source>
</evidence>
<feature type="repeat" description="Solcar" evidence="5">
    <location>
        <begin position="101"/>
        <end position="195"/>
    </location>
</feature>
<organism evidence="8 9">
    <name type="scientific">Batrachochytrium salamandrivorans</name>
    <dbReference type="NCBI Taxonomy" id="1357716"/>
    <lineage>
        <taxon>Eukaryota</taxon>
        <taxon>Fungi</taxon>
        <taxon>Fungi incertae sedis</taxon>
        <taxon>Chytridiomycota</taxon>
        <taxon>Chytridiomycota incertae sedis</taxon>
        <taxon>Chytridiomycetes</taxon>
        <taxon>Rhizophydiales</taxon>
        <taxon>Rhizophydiales incertae sedis</taxon>
        <taxon>Batrachochytrium</taxon>
    </lineage>
</organism>
<dbReference type="Pfam" id="PF04037">
    <property type="entry name" value="DUF382"/>
    <property type="match status" value="1"/>
</dbReference>
<dbReference type="InterPro" id="IPR023395">
    <property type="entry name" value="MCP_dom_sf"/>
</dbReference>
<protein>
    <recommendedName>
        <fullName evidence="7">SAP domain-containing protein</fullName>
    </recommendedName>
</protein>
<keyword evidence="9" id="KW-1185">Reference proteome</keyword>
<dbReference type="InterPro" id="IPR003034">
    <property type="entry name" value="SAP_dom"/>
</dbReference>
<feature type="region of interest" description="Disordered" evidence="6">
    <location>
        <begin position="806"/>
        <end position="855"/>
    </location>
</feature>
<keyword evidence="4 5" id="KW-0472">Membrane</keyword>
<dbReference type="SMART" id="SM00581">
    <property type="entry name" value="PSP"/>
    <property type="match status" value="1"/>
</dbReference>
<keyword evidence="3" id="KW-1133">Transmembrane helix</keyword>
<comment type="subcellular location">
    <subcellularLocation>
        <location evidence="1">Membrane</location>
        <topology evidence="1">Multi-pass membrane protein</topology>
    </subcellularLocation>
</comment>
<evidence type="ECO:0000313" key="9">
    <source>
        <dbReference type="Proteomes" id="UP001648503"/>
    </source>
</evidence>
<dbReference type="EMBL" id="JAFCIX010000494">
    <property type="protein sequence ID" value="KAH6588722.1"/>
    <property type="molecule type" value="Genomic_DNA"/>
</dbReference>
<evidence type="ECO:0000256" key="5">
    <source>
        <dbReference type="PROSITE-ProRule" id="PRU00282"/>
    </source>
</evidence>
<accession>A0ABQ8EYR4</accession>
<dbReference type="InterPro" id="IPR018108">
    <property type="entry name" value="MCP_transmembrane"/>
</dbReference>
<feature type="compositionally biased region" description="Basic and acidic residues" evidence="6">
    <location>
        <begin position="1010"/>
        <end position="1020"/>
    </location>
</feature>
<feature type="compositionally biased region" description="Basic residues" evidence="6">
    <location>
        <begin position="425"/>
        <end position="435"/>
    </location>
</feature>
<dbReference type="InterPro" id="IPR007180">
    <property type="entry name" value="DUF382"/>
</dbReference>
<feature type="region of interest" description="Disordered" evidence="6">
    <location>
        <begin position="986"/>
        <end position="1020"/>
    </location>
</feature>
<dbReference type="PROSITE" id="PS50800">
    <property type="entry name" value="SAP"/>
    <property type="match status" value="1"/>
</dbReference>
<evidence type="ECO:0000256" key="4">
    <source>
        <dbReference type="ARBA" id="ARBA00023136"/>
    </source>
</evidence>
<dbReference type="Pfam" id="PF00153">
    <property type="entry name" value="Mito_carr"/>
    <property type="match status" value="3"/>
</dbReference>
<reference evidence="8 9" key="1">
    <citation type="submission" date="2021-02" db="EMBL/GenBank/DDBJ databases">
        <title>Variation within the Batrachochytrium salamandrivorans European outbreak.</title>
        <authorList>
            <person name="Kelly M."/>
            <person name="Pasmans F."/>
            <person name="Shea T.P."/>
            <person name="Munoz J.F."/>
            <person name="Carranza S."/>
            <person name="Cuomo C.A."/>
            <person name="Martel A."/>
        </authorList>
    </citation>
    <scope>NUCLEOTIDE SEQUENCE [LARGE SCALE GENOMIC DNA]</scope>
    <source>
        <strain evidence="8 9">AMFP18/2</strain>
    </source>
</reference>
<proteinExistence type="predicted"/>
<evidence type="ECO:0000256" key="2">
    <source>
        <dbReference type="ARBA" id="ARBA00022692"/>
    </source>
</evidence>
<name>A0ABQ8EYR4_9FUNG</name>
<keyword evidence="2 5" id="KW-0812">Transmembrane</keyword>
<feature type="compositionally biased region" description="Acidic residues" evidence="6">
    <location>
        <begin position="518"/>
        <end position="527"/>
    </location>
</feature>
<feature type="repeat" description="Solcar" evidence="5">
    <location>
        <begin position="6"/>
        <end position="94"/>
    </location>
</feature>
<comment type="caution">
    <text evidence="8">The sequence shown here is derived from an EMBL/GenBank/DDBJ whole genome shotgun (WGS) entry which is preliminary data.</text>
</comment>
<dbReference type="InterPro" id="IPR052584">
    <property type="entry name" value="U2_snRNP_Complex_Component"/>
</dbReference>
<gene>
    <name evidence="8" type="ORF">BASA50_010523</name>
</gene>
<feature type="compositionally biased region" description="Polar residues" evidence="6">
    <location>
        <begin position="440"/>
        <end position="458"/>
    </location>
</feature>
<feature type="compositionally biased region" description="Low complexity" evidence="6">
    <location>
        <begin position="905"/>
        <end position="926"/>
    </location>
</feature>
<evidence type="ECO:0000313" key="8">
    <source>
        <dbReference type="EMBL" id="KAH6588722.1"/>
    </source>
</evidence>
<evidence type="ECO:0000259" key="7">
    <source>
        <dbReference type="PROSITE" id="PS50800"/>
    </source>
</evidence>
<dbReference type="PANTHER" id="PTHR12785:SF6">
    <property type="entry name" value="SPLICING FACTOR 3B SUBUNIT 2"/>
    <property type="match status" value="1"/>
</dbReference>
<feature type="compositionally biased region" description="Acidic residues" evidence="6">
    <location>
        <begin position="806"/>
        <end position="827"/>
    </location>
</feature>
<dbReference type="SUPFAM" id="SSF103506">
    <property type="entry name" value="Mitochondrial carrier"/>
    <property type="match status" value="1"/>
</dbReference>
<sequence length="1020" mass="109826">MLLVHDPLLNVVIGGGVGGALADAVMHSTDTVKTRLQGQLTARSEKYQGMRQAYRTILREEGARGLYGGFLAAVVGSLLSHGAYFAAYEAIKRELITSGINPEVSYFIAGGLGDVAASFLYVPSEVLKTRLQLQGHYNNPHSLSAHNYRSTWHALSTIIEKRGIIGMYHGWGATLIRDVPFTAIQFTLYETLKSFFVRHQCDNDVSKLTTAHDMFSGGASGIIAGGVTTPLDVIKTYLMTQRRLAPRSTFLEPGPISGALPIAATSPISPAHTVTATSPILPAHTAATTSSGSISQGAGVHTAAKPPPLLAPTYSGVIAAGGASTPDQESVDYSVVSDHVWQLADGELRRHATSLGLDSLGPRTTLVDRIARHIRSTGGKGAVHSAGSSLHSNGSNGTNSSTSPAAPFPSSNNKDPNGGATTAAGKKRRRKKKHASSSTLISSTGKPTDISQQNSANHQTDDNEIEAIIDYIPETIVSELQDSSFREFAQVFAKFSTAAEAAGEEEAAGGKGHAGDNDERDDMELDQSDAGSQEGDEAGYGDNASGRPISKKKQRKISRLTVAELKQLVRKPEVVDWVDVTAADPKLLVHLKASRNTVPVPIHWMQKRKYLQGKRGVEKLPFELPDFIKSTGITQMRDAVKEKEDATKLKSKTRERHQPKMGKLEIDYQKLHDAFFRWQTKPKLSIFGDVYFEGKEFETKLKLKKPGQLTEELQMALNIPPLAPPPWLINMQRYGPPPSYPQLKIEGLNAPIPEGAQWGYHPGGWGKPPVDEFNRPLYGDVFGTSAAQSTVGLAAPIERTLWAELESDQEEEEDEEEEEEEEDDDDAHENGTGTLSVADGLVTPSGLSSVPSGLETPDFIELRKRPTNEPAGPPKQLYTVVEQKESAIRGFMGSQHVYDLSNTASGASSGGANSSGVPETAASKASAAKRKLGIVSSAIQVSLNPEDLADGLDDGTLKRKFDQEVSAVRAEAAIGREDLSDMVAENAQKQAKKRLKKEEAGNTTTASSSGKRDKSKDFKF</sequence>
<dbReference type="Proteomes" id="UP001648503">
    <property type="component" value="Unassembled WGS sequence"/>
</dbReference>
<evidence type="ECO:0000256" key="1">
    <source>
        <dbReference type="ARBA" id="ARBA00004141"/>
    </source>
</evidence>
<feature type="region of interest" description="Disordered" evidence="6">
    <location>
        <begin position="377"/>
        <end position="462"/>
    </location>
</feature>
<evidence type="ECO:0000256" key="3">
    <source>
        <dbReference type="ARBA" id="ARBA00022989"/>
    </source>
</evidence>
<dbReference type="PANTHER" id="PTHR12785">
    <property type="entry name" value="SPLICING FACTOR 3B"/>
    <property type="match status" value="1"/>
</dbReference>
<feature type="region of interest" description="Disordered" evidence="6">
    <location>
        <begin position="905"/>
        <end position="927"/>
    </location>
</feature>